<keyword evidence="8 13" id="KW-0812">Transmembrane</keyword>
<gene>
    <name evidence="14" type="ORF">KDK92_13560</name>
</gene>
<feature type="transmembrane region" description="Helical" evidence="13">
    <location>
        <begin position="408"/>
        <end position="428"/>
    </location>
</feature>
<evidence type="ECO:0000256" key="6">
    <source>
        <dbReference type="ARBA" id="ARBA00022449"/>
    </source>
</evidence>
<dbReference type="EMBL" id="JAGSOJ010000002">
    <property type="protein sequence ID" value="MCM1990753.1"/>
    <property type="molecule type" value="Genomic_DNA"/>
</dbReference>
<proteinExistence type="inferred from homology"/>
<dbReference type="GO" id="GO:0015297">
    <property type="term" value="F:antiporter activity"/>
    <property type="evidence" value="ECO:0007669"/>
    <property type="project" value="UniProtKB-KW"/>
</dbReference>
<evidence type="ECO:0000256" key="7">
    <source>
        <dbReference type="ARBA" id="ARBA00022475"/>
    </source>
</evidence>
<dbReference type="RefSeq" id="WP_250859845.1">
    <property type="nucleotide sequence ID" value="NZ_JAGSOJ010000002.1"/>
</dbReference>
<evidence type="ECO:0000256" key="9">
    <source>
        <dbReference type="ARBA" id="ARBA00022989"/>
    </source>
</evidence>
<keyword evidence="7" id="KW-1003">Cell membrane</keyword>
<evidence type="ECO:0000256" key="2">
    <source>
        <dbReference type="ARBA" id="ARBA00004651"/>
    </source>
</evidence>
<feature type="transmembrane region" description="Helical" evidence="13">
    <location>
        <begin position="77"/>
        <end position="106"/>
    </location>
</feature>
<dbReference type="GO" id="GO:0042910">
    <property type="term" value="F:xenobiotic transmembrane transporter activity"/>
    <property type="evidence" value="ECO:0007669"/>
    <property type="project" value="InterPro"/>
</dbReference>
<protein>
    <recommendedName>
        <fullName evidence="4">Probable multidrug resistance protein NorM</fullName>
    </recommendedName>
    <alternativeName>
        <fullName evidence="12">Multidrug-efflux transporter</fullName>
    </alternativeName>
</protein>
<sequence>MKKLTYIAIPITIQSIIQSSLSMIDQLMVGQLGETAINAVGFGTKLSFIFILALAGITSSTSIYASQFWGGGDKKKIGSVLGMTLTTASILALITIILSIVFPHFIMGLFIKDTAVIALGADYMRIISLGLIPLFIVNSFASVLRSCGDAKTPMITGFISVIMNTLLNFILIFGIGGITGMGVKGAAIATTISRFVECVLILYLFHKKNLLQLKVLDYFKFNKKLVSLFTITMLPLLFNEALWAIGDSVFSAIYGSIGGIQTAAMMSTFPIQGLSFGLMSGIGAASGIMIGNLLGEGMNDEAYLYGKNFIKLGIMFSIIIGIIVSLFGPYYIELMKISPEAKEYALKILNIFALVLWIKVSNMIIAGGILRSGGNTKIILVLEMIGMWCIGVPVGIAVSTYTNLPIQWVYFFISFEELFRMLVGLKLFSKRSWMSNMNASLEDAM</sequence>
<dbReference type="PANTHER" id="PTHR43298">
    <property type="entry name" value="MULTIDRUG RESISTANCE PROTEIN NORM-RELATED"/>
    <property type="match status" value="1"/>
</dbReference>
<keyword evidence="11 13" id="KW-0472">Membrane</keyword>
<keyword evidence="6" id="KW-0050">Antiport</keyword>
<evidence type="ECO:0000313" key="15">
    <source>
        <dbReference type="Proteomes" id="UP001056429"/>
    </source>
</evidence>
<comment type="function">
    <text evidence="1">Multidrug efflux pump.</text>
</comment>
<feature type="transmembrane region" description="Helical" evidence="13">
    <location>
        <begin position="185"/>
        <end position="205"/>
    </location>
</feature>
<feature type="transmembrane region" description="Helical" evidence="13">
    <location>
        <begin position="314"/>
        <end position="332"/>
    </location>
</feature>
<organism evidence="14 15">
    <name type="scientific">Oceanirhabdus seepicola</name>
    <dbReference type="NCBI Taxonomy" id="2828781"/>
    <lineage>
        <taxon>Bacteria</taxon>
        <taxon>Bacillati</taxon>
        <taxon>Bacillota</taxon>
        <taxon>Clostridia</taxon>
        <taxon>Eubacteriales</taxon>
        <taxon>Clostridiaceae</taxon>
        <taxon>Oceanirhabdus</taxon>
    </lineage>
</organism>
<dbReference type="InterPro" id="IPR048279">
    <property type="entry name" value="MdtK-like"/>
</dbReference>
<keyword evidence="10" id="KW-0406">Ion transport</keyword>
<feature type="transmembrane region" description="Helical" evidence="13">
    <location>
        <begin position="46"/>
        <end position="65"/>
    </location>
</feature>
<evidence type="ECO:0000256" key="13">
    <source>
        <dbReference type="SAM" id="Phobius"/>
    </source>
</evidence>
<keyword evidence="9 13" id="KW-1133">Transmembrane helix</keyword>
<feature type="transmembrane region" description="Helical" evidence="13">
    <location>
        <begin position="378"/>
        <end position="402"/>
    </location>
</feature>
<dbReference type="GO" id="GO:0006811">
    <property type="term" value="P:monoatomic ion transport"/>
    <property type="evidence" value="ECO:0007669"/>
    <property type="project" value="UniProtKB-KW"/>
</dbReference>
<feature type="transmembrane region" description="Helical" evidence="13">
    <location>
        <begin position="156"/>
        <end position="179"/>
    </location>
</feature>
<comment type="similarity">
    <text evidence="3">Belongs to the multi antimicrobial extrusion (MATE) (TC 2.A.66.1) family.</text>
</comment>
<dbReference type="InterPro" id="IPR050222">
    <property type="entry name" value="MATE_MdtK"/>
</dbReference>
<accession>A0A9J6P3X6</accession>
<keyword evidence="5" id="KW-0813">Transport</keyword>
<evidence type="ECO:0000256" key="8">
    <source>
        <dbReference type="ARBA" id="ARBA00022692"/>
    </source>
</evidence>
<evidence type="ECO:0000256" key="4">
    <source>
        <dbReference type="ARBA" id="ARBA00020268"/>
    </source>
</evidence>
<feature type="transmembrane region" description="Helical" evidence="13">
    <location>
        <begin position="344"/>
        <end position="366"/>
    </location>
</feature>
<name>A0A9J6P3X6_9CLOT</name>
<evidence type="ECO:0000256" key="11">
    <source>
        <dbReference type="ARBA" id="ARBA00023136"/>
    </source>
</evidence>
<dbReference type="NCBIfam" id="TIGR00797">
    <property type="entry name" value="matE"/>
    <property type="match status" value="1"/>
</dbReference>
<keyword evidence="15" id="KW-1185">Reference proteome</keyword>
<reference evidence="14" key="1">
    <citation type="journal article" date="2021" name="mSystems">
        <title>Bacteria and Archaea Synergistically Convert Glycine Betaine to Biogenic Methane in the Formosa Cold Seep of the South China Sea.</title>
        <authorList>
            <person name="Li L."/>
            <person name="Zhang W."/>
            <person name="Zhang S."/>
            <person name="Song L."/>
            <person name="Sun Q."/>
            <person name="Zhang H."/>
            <person name="Xiang H."/>
            <person name="Dong X."/>
        </authorList>
    </citation>
    <scope>NUCLEOTIDE SEQUENCE</scope>
    <source>
        <strain evidence="14">ZWT</strain>
    </source>
</reference>
<comment type="caution">
    <text evidence="14">The sequence shown here is derived from an EMBL/GenBank/DDBJ whole genome shotgun (WGS) entry which is preliminary data.</text>
</comment>
<dbReference type="AlphaFoldDB" id="A0A9J6P3X6"/>
<dbReference type="Proteomes" id="UP001056429">
    <property type="component" value="Unassembled WGS sequence"/>
</dbReference>
<comment type="subcellular location">
    <subcellularLocation>
        <location evidence="2">Cell membrane</location>
        <topology evidence="2">Multi-pass membrane protein</topology>
    </subcellularLocation>
</comment>
<dbReference type="GO" id="GO:0005886">
    <property type="term" value="C:plasma membrane"/>
    <property type="evidence" value="ECO:0007669"/>
    <property type="project" value="UniProtKB-SubCell"/>
</dbReference>
<dbReference type="PANTHER" id="PTHR43298:SF2">
    <property type="entry name" value="FMN_FAD EXPORTER YEEO-RELATED"/>
    <property type="match status" value="1"/>
</dbReference>
<dbReference type="PIRSF" id="PIRSF006603">
    <property type="entry name" value="DinF"/>
    <property type="match status" value="1"/>
</dbReference>
<evidence type="ECO:0000256" key="1">
    <source>
        <dbReference type="ARBA" id="ARBA00003408"/>
    </source>
</evidence>
<evidence type="ECO:0000313" key="14">
    <source>
        <dbReference type="EMBL" id="MCM1990753.1"/>
    </source>
</evidence>
<feature type="transmembrane region" description="Helical" evidence="13">
    <location>
        <begin position="274"/>
        <end position="294"/>
    </location>
</feature>
<evidence type="ECO:0000256" key="12">
    <source>
        <dbReference type="ARBA" id="ARBA00031636"/>
    </source>
</evidence>
<evidence type="ECO:0000256" key="5">
    <source>
        <dbReference type="ARBA" id="ARBA00022448"/>
    </source>
</evidence>
<evidence type="ECO:0000256" key="10">
    <source>
        <dbReference type="ARBA" id="ARBA00023065"/>
    </source>
</evidence>
<feature type="transmembrane region" description="Helical" evidence="13">
    <location>
        <begin position="126"/>
        <end position="144"/>
    </location>
</feature>
<dbReference type="CDD" id="cd13134">
    <property type="entry name" value="MATE_like_8"/>
    <property type="match status" value="1"/>
</dbReference>
<feature type="transmembrane region" description="Helical" evidence="13">
    <location>
        <begin position="225"/>
        <end position="245"/>
    </location>
</feature>
<reference evidence="14" key="2">
    <citation type="submission" date="2021-04" db="EMBL/GenBank/DDBJ databases">
        <authorList>
            <person name="Dong X."/>
        </authorList>
    </citation>
    <scope>NUCLEOTIDE SEQUENCE</scope>
    <source>
        <strain evidence="14">ZWT</strain>
    </source>
</reference>
<dbReference type="Pfam" id="PF01554">
    <property type="entry name" value="MatE"/>
    <property type="match status" value="2"/>
</dbReference>
<dbReference type="InterPro" id="IPR002528">
    <property type="entry name" value="MATE_fam"/>
</dbReference>
<evidence type="ECO:0000256" key="3">
    <source>
        <dbReference type="ARBA" id="ARBA00010199"/>
    </source>
</evidence>